<dbReference type="AlphaFoldDB" id="A0AAD7FI13"/>
<dbReference type="SUPFAM" id="SSF54928">
    <property type="entry name" value="RNA-binding domain, RBD"/>
    <property type="match status" value="3"/>
</dbReference>
<evidence type="ECO:0000256" key="1">
    <source>
        <dbReference type="ARBA" id="ARBA00022884"/>
    </source>
</evidence>
<dbReference type="Pfam" id="PF00076">
    <property type="entry name" value="RRM_1"/>
    <property type="match status" value="3"/>
</dbReference>
<keyword evidence="6" id="KW-1185">Reference proteome</keyword>
<organism evidence="5 6">
    <name type="scientific">Roridomyces roridus</name>
    <dbReference type="NCBI Taxonomy" id="1738132"/>
    <lineage>
        <taxon>Eukaryota</taxon>
        <taxon>Fungi</taxon>
        <taxon>Dikarya</taxon>
        <taxon>Basidiomycota</taxon>
        <taxon>Agaricomycotina</taxon>
        <taxon>Agaricomycetes</taxon>
        <taxon>Agaricomycetidae</taxon>
        <taxon>Agaricales</taxon>
        <taxon>Marasmiineae</taxon>
        <taxon>Mycenaceae</taxon>
        <taxon>Roridomyces</taxon>
    </lineage>
</organism>
<dbReference type="InterPro" id="IPR000504">
    <property type="entry name" value="RRM_dom"/>
</dbReference>
<dbReference type="InterPro" id="IPR035979">
    <property type="entry name" value="RBD_domain_sf"/>
</dbReference>
<gene>
    <name evidence="5" type="ORF">FB45DRAFT_800109</name>
</gene>
<evidence type="ECO:0000313" key="5">
    <source>
        <dbReference type="EMBL" id="KAJ7619723.1"/>
    </source>
</evidence>
<dbReference type="EMBL" id="JARKIF010000018">
    <property type="protein sequence ID" value="KAJ7619723.1"/>
    <property type="molecule type" value="Genomic_DNA"/>
</dbReference>
<feature type="domain" description="RRM" evidence="4">
    <location>
        <begin position="258"/>
        <end position="335"/>
    </location>
</feature>
<feature type="compositionally biased region" description="Low complexity" evidence="3">
    <location>
        <begin position="145"/>
        <end position="165"/>
    </location>
</feature>
<dbReference type="SMART" id="SM00360">
    <property type="entry name" value="RRM"/>
    <property type="match status" value="3"/>
</dbReference>
<feature type="compositionally biased region" description="Polar residues" evidence="3">
    <location>
        <begin position="338"/>
        <end position="348"/>
    </location>
</feature>
<evidence type="ECO:0000256" key="3">
    <source>
        <dbReference type="SAM" id="MobiDB-lite"/>
    </source>
</evidence>
<evidence type="ECO:0000256" key="2">
    <source>
        <dbReference type="PROSITE-ProRule" id="PRU00176"/>
    </source>
</evidence>
<dbReference type="InterPro" id="IPR012677">
    <property type="entry name" value="Nucleotide-bd_a/b_plait_sf"/>
</dbReference>
<dbReference type="GO" id="GO:0003723">
    <property type="term" value="F:RNA binding"/>
    <property type="evidence" value="ECO:0007669"/>
    <property type="project" value="UniProtKB-UniRule"/>
</dbReference>
<keyword evidence="1 2" id="KW-0694">RNA-binding</keyword>
<name>A0AAD7FI13_9AGAR</name>
<dbReference type="CDD" id="cd00590">
    <property type="entry name" value="RRM_SF"/>
    <property type="match status" value="2"/>
</dbReference>
<dbReference type="Proteomes" id="UP001221142">
    <property type="component" value="Unassembled WGS sequence"/>
</dbReference>
<dbReference type="PANTHER" id="PTHR48027">
    <property type="entry name" value="HETEROGENEOUS NUCLEAR RIBONUCLEOPROTEIN 87F-RELATED"/>
    <property type="match status" value="1"/>
</dbReference>
<evidence type="ECO:0000259" key="4">
    <source>
        <dbReference type="PROSITE" id="PS50102"/>
    </source>
</evidence>
<feature type="region of interest" description="Disordered" evidence="3">
    <location>
        <begin position="335"/>
        <end position="364"/>
    </location>
</feature>
<evidence type="ECO:0000313" key="6">
    <source>
        <dbReference type="Proteomes" id="UP001221142"/>
    </source>
</evidence>
<feature type="region of interest" description="Disordered" evidence="3">
    <location>
        <begin position="138"/>
        <end position="165"/>
    </location>
</feature>
<dbReference type="PROSITE" id="PS50102">
    <property type="entry name" value="RRM"/>
    <property type="match status" value="3"/>
</dbReference>
<proteinExistence type="predicted"/>
<protein>
    <recommendedName>
        <fullName evidence="4">RRM domain-containing protein</fullName>
    </recommendedName>
</protein>
<reference evidence="5" key="1">
    <citation type="submission" date="2023-03" db="EMBL/GenBank/DDBJ databases">
        <title>Massive genome expansion in bonnet fungi (Mycena s.s.) driven by repeated elements and novel gene families across ecological guilds.</title>
        <authorList>
            <consortium name="Lawrence Berkeley National Laboratory"/>
            <person name="Harder C.B."/>
            <person name="Miyauchi S."/>
            <person name="Viragh M."/>
            <person name="Kuo A."/>
            <person name="Thoen E."/>
            <person name="Andreopoulos B."/>
            <person name="Lu D."/>
            <person name="Skrede I."/>
            <person name="Drula E."/>
            <person name="Henrissat B."/>
            <person name="Morin E."/>
            <person name="Kohler A."/>
            <person name="Barry K."/>
            <person name="LaButti K."/>
            <person name="Morin E."/>
            <person name="Salamov A."/>
            <person name="Lipzen A."/>
            <person name="Mereny Z."/>
            <person name="Hegedus B."/>
            <person name="Baldrian P."/>
            <person name="Stursova M."/>
            <person name="Weitz H."/>
            <person name="Taylor A."/>
            <person name="Grigoriev I.V."/>
            <person name="Nagy L.G."/>
            <person name="Martin F."/>
            <person name="Kauserud H."/>
        </authorList>
    </citation>
    <scope>NUCLEOTIDE SEQUENCE</scope>
    <source>
        <strain evidence="5">9284</strain>
    </source>
</reference>
<feature type="domain" description="RRM" evidence="4">
    <location>
        <begin position="169"/>
        <end position="248"/>
    </location>
</feature>
<dbReference type="Gene3D" id="3.30.70.330">
    <property type="match status" value="3"/>
</dbReference>
<comment type="caution">
    <text evidence="5">The sequence shown here is derived from an EMBL/GenBank/DDBJ whole genome shotgun (WGS) entry which is preliminary data.</text>
</comment>
<sequence length="364" mass="40053">MFANAFRRQARAALVAAATRSLAAPALPTTRPRILLPLRTLSTSLARQFSATTEGPKTSENPPSLQLFLGNIAFEATEHDIGQTLSQFGEVESVRIVTNPDGSSRGFGYATFKNQEAATAAFEAGLWILDRPLRTDYTIPRDAQRSPSPRAFRSSSSDAAPRAAAPPSNVIFCGNLPFGADEAEVREKFAPFGAIRSVRVSTRPDGTSRGFAHVEFLSKEDAVAAHASYLEEPLYMLDRNVRVDFAPVRPTAHNPPSSKLYFYDYRGNEESIREVLKDYESALQRVYFLRNATTNELTGSGFVEFLSVERAKDALQELHGQTTSYGPLNLEFAINKPPRQQRQMSGYDQSRGGRPSRGYGGGDF</sequence>
<feature type="domain" description="RRM" evidence="4">
    <location>
        <begin position="65"/>
        <end position="140"/>
    </location>
</feature>
<accession>A0AAD7FI13</accession>
<dbReference type="InterPro" id="IPR052462">
    <property type="entry name" value="SLIRP/GR-RBP-like"/>
</dbReference>